<evidence type="ECO:0000259" key="5">
    <source>
        <dbReference type="Pfam" id="PF08241"/>
    </source>
</evidence>
<dbReference type="Pfam" id="PF08241">
    <property type="entry name" value="Methyltransf_11"/>
    <property type="match status" value="1"/>
</dbReference>
<dbReference type="GO" id="GO:0032259">
    <property type="term" value="P:methylation"/>
    <property type="evidence" value="ECO:0007669"/>
    <property type="project" value="UniProtKB-KW"/>
</dbReference>
<dbReference type="SUPFAM" id="SSF53335">
    <property type="entry name" value="S-adenosyl-L-methionine-dependent methyltransferases"/>
    <property type="match status" value="1"/>
</dbReference>
<evidence type="ECO:0000256" key="4">
    <source>
        <dbReference type="ARBA" id="ARBA00022691"/>
    </source>
</evidence>
<keyword evidence="2 6" id="KW-0808">Transferase</keyword>
<keyword evidence="4" id="KW-0949">S-adenosyl-L-methionine</keyword>
<comment type="caution">
    <text evidence="6">The sequence shown here is derived from an EMBL/GenBank/DDBJ whole genome shotgun (WGS) entry which is preliminary data.</text>
</comment>
<dbReference type="Gene3D" id="3.40.50.150">
    <property type="entry name" value="Vaccinia Virus protein VP39"/>
    <property type="match status" value="1"/>
</dbReference>
<gene>
    <name evidence="6" type="primary">ubiG</name>
    <name evidence="6" type="ORF">EAS64_42240</name>
</gene>
<keyword evidence="7" id="KW-1185">Reference proteome</keyword>
<dbReference type="AlphaFoldDB" id="A0A6P2BKU2"/>
<dbReference type="InterPro" id="IPR029063">
    <property type="entry name" value="SAM-dependent_MTases_sf"/>
</dbReference>
<dbReference type="InterPro" id="IPR013216">
    <property type="entry name" value="Methyltransf_11"/>
</dbReference>
<dbReference type="OrthoDB" id="9805171at2"/>
<dbReference type="InterPro" id="IPR010233">
    <property type="entry name" value="UbiG_MeTrfase"/>
</dbReference>
<reference evidence="6 7" key="1">
    <citation type="submission" date="2018-11" db="EMBL/GenBank/DDBJ databases">
        <title>Trebonia kvetii gen.nov., sp.nov., a novel acidophilic actinobacterium, and proposal of the new actinobacterial family Treboniaceae fam. nov.</title>
        <authorList>
            <person name="Rapoport D."/>
            <person name="Sagova-Mareckova M."/>
            <person name="Sedlacek I."/>
            <person name="Provaznik J."/>
            <person name="Kralova S."/>
            <person name="Pavlinic D."/>
            <person name="Benes V."/>
            <person name="Kopecky J."/>
        </authorList>
    </citation>
    <scope>NUCLEOTIDE SEQUENCE [LARGE SCALE GENOMIC DNA]</scope>
    <source>
        <strain evidence="6 7">15Tr583</strain>
    </source>
</reference>
<dbReference type="GO" id="GO:0061542">
    <property type="term" value="F:3-demethylubiquinol 3-O-methyltransferase activity"/>
    <property type="evidence" value="ECO:0007669"/>
    <property type="project" value="InterPro"/>
</dbReference>
<dbReference type="EMBL" id="RPFW01000014">
    <property type="protein sequence ID" value="TVY99062.1"/>
    <property type="molecule type" value="Genomic_DNA"/>
</dbReference>
<keyword evidence="3" id="KW-0831">Ubiquinone biosynthesis</keyword>
<proteinExistence type="predicted"/>
<protein>
    <submittedName>
        <fullName evidence="6">3-demethylubiquinone-9 3-O-methyltransferase</fullName>
    </submittedName>
</protein>
<sequence>MARAIDNDVYERLGASWWDETSLLSLLHGSFTPARFGYFRGVLTRRFGAAAAGRRVLDIGCGGGFLAEEFAALGYRVTGIDPSPKSVSAARAHAAERGLRIGYLAGTGEELPVGGASFGVACCCDVLEHVTDVDRVIGEVARVLEPGGLFLFDTVNRTLKSRLLAVKAVQEWRLTRLTDVALHNWDMFITPAELTAVLRRHGLTPGEITGLAPRANPLAVLRAYGGARRGRISYGELSRRLDVGLVASTALSYLGFAVKTQG</sequence>
<evidence type="ECO:0000256" key="3">
    <source>
        <dbReference type="ARBA" id="ARBA00022688"/>
    </source>
</evidence>
<dbReference type="PANTHER" id="PTHR43464">
    <property type="entry name" value="METHYLTRANSFERASE"/>
    <property type="match status" value="1"/>
</dbReference>
<evidence type="ECO:0000256" key="2">
    <source>
        <dbReference type="ARBA" id="ARBA00022679"/>
    </source>
</evidence>
<dbReference type="RefSeq" id="WP_145862355.1">
    <property type="nucleotide sequence ID" value="NZ_RPFW01000014.1"/>
</dbReference>
<dbReference type="NCBIfam" id="TIGR01983">
    <property type="entry name" value="UbiG"/>
    <property type="match status" value="1"/>
</dbReference>
<organism evidence="6 7">
    <name type="scientific">Trebonia kvetii</name>
    <dbReference type="NCBI Taxonomy" id="2480626"/>
    <lineage>
        <taxon>Bacteria</taxon>
        <taxon>Bacillati</taxon>
        <taxon>Actinomycetota</taxon>
        <taxon>Actinomycetes</taxon>
        <taxon>Streptosporangiales</taxon>
        <taxon>Treboniaceae</taxon>
        <taxon>Trebonia</taxon>
    </lineage>
</organism>
<feature type="domain" description="Methyltransferase type 11" evidence="5">
    <location>
        <begin position="57"/>
        <end position="152"/>
    </location>
</feature>
<keyword evidence="1 6" id="KW-0489">Methyltransferase</keyword>
<dbReference type="CDD" id="cd02440">
    <property type="entry name" value="AdoMet_MTases"/>
    <property type="match status" value="1"/>
</dbReference>
<dbReference type="PANTHER" id="PTHR43464:SF19">
    <property type="entry name" value="UBIQUINONE BIOSYNTHESIS O-METHYLTRANSFERASE, MITOCHONDRIAL"/>
    <property type="match status" value="1"/>
</dbReference>
<evidence type="ECO:0000313" key="7">
    <source>
        <dbReference type="Proteomes" id="UP000460272"/>
    </source>
</evidence>
<name>A0A6P2BKU2_9ACTN</name>
<accession>A0A6P2BKU2</accession>
<keyword evidence="6" id="KW-0830">Ubiquinone</keyword>
<dbReference type="GO" id="GO:0010420">
    <property type="term" value="F:polyprenyldihydroxybenzoate methyltransferase activity"/>
    <property type="evidence" value="ECO:0007669"/>
    <property type="project" value="InterPro"/>
</dbReference>
<evidence type="ECO:0000313" key="6">
    <source>
        <dbReference type="EMBL" id="TVY99062.1"/>
    </source>
</evidence>
<evidence type="ECO:0000256" key="1">
    <source>
        <dbReference type="ARBA" id="ARBA00022603"/>
    </source>
</evidence>
<dbReference type="Proteomes" id="UP000460272">
    <property type="component" value="Unassembled WGS sequence"/>
</dbReference>